<dbReference type="InterPro" id="IPR000515">
    <property type="entry name" value="MetI-like"/>
</dbReference>
<feature type="transmembrane region" description="Helical" evidence="9">
    <location>
        <begin position="183"/>
        <end position="208"/>
    </location>
</feature>
<evidence type="ECO:0000256" key="3">
    <source>
        <dbReference type="ARBA" id="ARBA00022448"/>
    </source>
</evidence>
<evidence type="ECO:0000256" key="1">
    <source>
        <dbReference type="ARBA" id="ARBA00004651"/>
    </source>
</evidence>
<evidence type="ECO:0000313" key="11">
    <source>
        <dbReference type="EMBL" id="MBB6513350.1"/>
    </source>
</evidence>
<evidence type="ECO:0000256" key="8">
    <source>
        <dbReference type="ARBA" id="ARBA00023136"/>
    </source>
</evidence>
<keyword evidence="8 9" id="KW-0472">Membrane</keyword>
<dbReference type="EMBL" id="JACHON010000011">
    <property type="protein sequence ID" value="MBB6513350.1"/>
    <property type="molecule type" value="Genomic_DNA"/>
</dbReference>
<gene>
    <name evidence="11" type="ORF">GGQ92_002158</name>
</gene>
<evidence type="ECO:0000256" key="4">
    <source>
        <dbReference type="ARBA" id="ARBA00022475"/>
    </source>
</evidence>
<evidence type="ECO:0000313" key="12">
    <source>
        <dbReference type="Proteomes" id="UP000572212"/>
    </source>
</evidence>
<feature type="domain" description="ABC transmembrane type-1" evidence="10">
    <location>
        <begin position="71"/>
        <end position="262"/>
    </location>
</feature>
<dbReference type="Proteomes" id="UP000572212">
    <property type="component" value="Unassembled WGS sequence"/>
</dbReference>
<feature type="transmembrane region" description="Helical" evidence="9">
    <location>
        <begin position="109"/>
        <end position="128"/>
    </location>
</feature>
<dbReference type="PROSITE" id="PS50928">
    <property type="entry name" value="ABC_TM1"/>
    <property type="match status" value="1"/>
</dbReference>
<dbReference type="CDD" id="cd06261">
    <property type="entry name" value="TM_PBP2"/>
    <property type="match status" value="1"/>
</dbReference>
<dbReference type="Pfam" id="PF00528">
    <property type="entry name" value="BPD_transp_1"/>
    <property type="match status" value="1"/>
</dbReference>
<keyword evidence="4" id="KW-1003">Cell membrane</keyword>
<evidence type="ECO:0000256" key="5">
    <source>
        <dbReference type="ARBA" id="ARBA00022597"/>
    </source>
</evidence>
<dbReference type="GO" id="GO:0005886">
    <property type="term" value="C:plasma membrane"/>
    <property type="evidence" value="ECO:0007669"/>
    <property type="project" value="UniProtKB-SubCell"/>
</dbReference>
<organism evidence="11 12">
    <name type="scientific">Gracilibacillus halotolerans</name>
    <dbReference type="NCBI Taxonomy" id="74386"/>
    <lineage>
        <taxon>Bacteria</taxon>
        <taxon>Bacillati</taxon>
        <taxon>Bacillota</taxon>
        <taxon>Bacilli</taxon>
        <taxon>Bacillales</taxon>
        <taxon>Bacillaceae</taxon>
        <taxon>Gracilibacillus</taxon>
    </lineage>
</organism>
<accession>A0A841RGT0</accession>
<evidence type="ECO:0000256" key="7">
    <source>
        <dbReference type="ARBA" id="ARBA00022989"/>
    </source>
</evidence>
<sequence length="276" mass="30481">MKHTFITKKSFWLNVIGVIIALVYLFPIYWMVITSFKTQSEIFQVPPTLFPKDFSLASYTGQLGAQLFGMVGNSFIIAFSAMVIVLLTAVPAAYALARYRMKLTGIIMLFFLVTQMLPATVVLAPLFISFEQLNVLNTYIAPILATTTLGIPFSVLILRPYFLSAPVALEEAALIDGASKFRAFFTIILPIVRPGIFVAGAISFLFAWGDLIFSLTFIRDQSLWPLTAGMYNAIGQYGVQYNFLMAFATISVIPVVVIFLSLQQHLVKGLTAGSVK</sequence>
<name>A0A841RGT0_9BACI</name>
<dbReference type="RefSeq" id="WP_184248374.1">
    <property type="nucleotide sequence ID" value="NZ_BAAACU010000012.1"/>
</dbReference>
<evidence type="ECO:0000256" key="6">
    <source>
        <dbReference type="ARBA" id="ARBA00022692"/>
    </source>
</evidence>
<keyword evidence="12" id="KW-1185">Reference proteome</keyword>
<dbReference type="AlphaFoldDB" id="A0A841RGT0"/>
<feature type="transmembrane region" description="Helical" evidence="9">
    <location>
        <begin position="12"/>
        <end position="33"/>
    </location>
</feature>
<dbReference type="InterPro" id="IPR050901">
    <property type="entry name" value="BP-dep_ABC_trans_perm"/>
</dbReference>
<protein>
    <submittedName>
        <fullName evidence="11">Multiple sugar transport system permease protein</fullName>
    </submittedName>
</protein>
<keyword evidence="3 9" id="KW-0813">Transport</keyword>
<feature type="transmembrane region" description="Helical" evidence="9">
    <location>
        <begin position="75"/>
        <end position="97"/>
    </location>
</feature>
<dbReference type="GO" id="GO:0055085">
    <property type="term" value="P:transmembrane transport"/>
    <property type="evidence" value="ECO:0007669"/>
    <property type="project" value="InterPro"/>
</dbReference>
<comment type="similarity">
    <text evidence="2">Belongs to the binding-protein-dependent transport system permease family. MalFG subfamily.</text>
</comment>
<feature type="transmembrane region" description="Helical" evidence="9">
    <location>
        <begin position="241"/>
        <end position="262"/>
    </location>
</feature>
<evidence type="ECO:0000256" key="9">
    <source>
        <dbReference type="RuleBase" id="RU363032"/>
    </source>
</evidence>
<evidence type="ECO:0000259" key="10">
    <source>
        <dbReference type="PROSITE" id="PS50928"/>
    </source>
</evidence>
<dbReference type="SUPFAM" id="SSF161098">
    <property type="entry name" value="MetI-like"/>
    <property type="match status" value="1"/>
</dbReference>
<feature type="transmembrane region" description="Helical" evidence="9">
    <location>
        <begin position="140"/>
        <end position="162"/>
    </location>
</feature>
<keyword evidence="5 11" id="KW-0762">Sugar transport</keyword>
<dbReference type="Gene3D" id="1.10.3720.10">
    <property type="entry name" value="MetI-like"/>
    <property type="match status" value="1"/>
</dbReference>
<keyword evidence="7 9" id="KW-1133">Transmembrane helix</keyword>
<dbReference type="PANTHER" id="PTHR32243:SF50">
    <property type="entry name" value="MALTOSE_MALTODEXTRIN TRANSPORT SYSTEM PERMEASE PROTEIN MALG"/>
    <property type="match status" value="1"/>
</dbReference>
<evidence type="ECO:0000256" key="2">
    <source>
        <dbReference type="ARBA" id="ARBA00009047"/>
    </source>
</evidence>
<dbReference type="InterPro" id="IPR035906">
    <property type="entry name" value="MetI-like_sf"/>
</dbReference>
<comment type="subcellular location">
    <subcellularLocation>
        <location evidence="1 9">Cell membrane</location>
        <topology evidence="1 9">Multi-pass membrane protein</topology>
    </subcellularLocation>
</comment>
<dbReference type="PANTHER" id="PTHR32243">
    <property type="entry name" value="MALTOSE TRANSPORT SYSTEM PERMEASE-RELATED"/>
    <property type="match status" value="1"/>
</dbReference>
<proteinExistence type="inferred from homology"/>
<reference evidence="11 12" key="1">
    <citation type="submission" date="2020-08" db="EMBL/GenBank/DDBJ databases">
        <title>Genomic Encyclopedia of Type Strains, Phase IV (KMG-IV): sequencing the most valuable type-strain genomes for metagenomic binning, comparative biology and taxonomic classification.</title>
        <authorList>
            <person name="Goeker M."/>
        </authorList>
    </citation>
    <scope>NUCLEOTIDE SEQUENCE [LARGE SCALE GENOMIC DNA]</scope>
    <source>
        <strain evidence="11 12">DSM 11805</strain>
    </source>
</reference>
<keyword evidence="6 9" id="KW-0812">Transmembrane</keyword>
<comment type="caution">
    <text evidence="11">The sequence shown here is derived from an EMBL/GenBank/DDBJ whole genome shotgun (WGS) entry which is preliminary data.</text>
</comment>